<name>A0AA38VZX2_9ASTR</name>
<protein>
    <submittedName>
        <fullName evidence="2">Uncharacterized protein</fullName>
    </submittedName>
</protein>
<dbReference type="EMBL" id="JARYMX010000006">
    <property type="protein sequence ID" value="KAJ9543982.1"/>
    <property type="molecule type" value="Genomic_DNA"/>
</dbReference>
<dbReference type="Proteomes" id="UP001172457">
    <property type="component" value="Chromosome 6"/>
</dbReference>
<feature type="region of interest" description="Disordered" evidence="1">
    <location>
        <begin position="268"/>
        <end position="293"/>
    </location>
</feature>
<proteinExistence type="predicted"/>
<evidence type="ECO:0000313" key="3">
    <source>
        <dbReference type="Proteomes" id="UP001172457"/>
    </source>
</evidence>
<gene>
    <name evidence="2" type="ORF">OSB04_023689</name>
</gene>
<dbReference type="AlphaFoldDB" id="A0AA38VZX2"/>
<sequence>MVKVADGGYGGGGGRCGSGVANGGWWSVVAISSGGDCDDGHMGKQKSRKPFPFLRKTNVPALCFKPVADPGFFPSGVTFKCLKTALFAQKLKHGGTFFSSRTQPITLLDHIPSLDQLTLQKAHRIDVAMWVYTKSNHHPPSIRKPFNFGISYYYTNRNHRATKRTNEQRMITSYLLTVHHDGCFMYNSLSIPVEEIIALIEKETSSVVSALYWCLPRNDLESGLIKIENDNDLETMFDTTECYGHINIYIDHFGDDMSHYIVNHHKDTDFGKRDDSDSDFEEDDIDANSLDHLSEGKDEVVETRRVKAIGKNVAASKKQSLGKEDDGKGIEHEDIWKEEHEEFMEHLLKALKSDQGDKDNENDQGHKENENATYPIHDPFTHWKNEEANVSHVTSFLLAVSITGQWGIQYGMKLVQIRGSFLGVVVDHKGFQIPAKESKGRLKGTLMLMENMKINAPGDAMQG</sequence>
<reference evidence="2" key="1">
    <citation type="submission" date="2023-03" db="EMBL/GenBank/DDBJ databases">
        <title>Chromosome-scale reference genome and RAD-based genetic map of yellow starthistle (Centaurea solstitialis) reveal putative structural variation and QTLs associated with invader traits.</title>
        <authorList>
            <person name="Reatini B."/>
            <person name="Cang F.A."/>
            <person name="Jiang Q."/>
            <person name="Mckibben M.T.W."/>
            <person name="Barker M.S."/>
            <person name="Rieseberg L.H."/>
            <person name="Dlugosch K.M."/>
        </authorList>
    </citation>
    <scope>NUCLEOTIDE SEQUENCE</scope>
    <source>
        <strain evidence="2">CAN-66</strain>
        <tissue evidence="2">Leaf</tissue>
    </source>
</reference>
<comment type="caution">
    <text evidence="2">The sequence shown here is derived from an EMBL/GenBank/DDBJ whole genome shotgun (WGS) entry which is preliminary data.</text>
</comment>
<accession>A0AA38VZX2</accession>
<keyword evidence="3" id="KW-1185">Reference proteome</keyword>
<feature type="compositionally biased region" description="Acidic residues" evidence="1">
    <location>
        <begin position="276"/>
        <end position="286"/>
    </location>
</feature>
<evidence type="ECO:0000256" key="1">
    <source>
        <dbReference type="SAM" id="MobiDB-lite"/>
    </source>
</evidence>
<organism evidence="2 3">
    <name type="scientific">Centaurea solstitialis</name>
    <name type="common">yellow star-thistle</name>
    <dbReference type="NCBI Taxonomy" id="347529"/>
    <lineage>
        <taxon>Eukaryota</taxon>
        <taxon>Viridiplantae</taxon>
        <taxon>Streptophyta</taxon>
        <taxon>Embryophyta</taxon>
        <taxon>Tracheophyta</taxon>
        <taxon>Spermatophyta</taxon>
        <taxon>Magnoliopsida</taxon>
        <taxon>eudicotyledons</taxon>
        <taxon>Gunneridae</taxon>
        <taxon>Pentapetalae</taxon>
        <taxon>asterids</taxon>
        <taxon>campanulids</taxon>
        <taxon>Asterales</taxon>
        <taxon>Asteraceae</taxon>
        <taxon>Carduoideae</taxon>
        <taxon>Cardueae</taxon>
        <taxon>Centaureinae</taxon>
        <taxon>Centaurea</taxon>
    </lineage>
</organism>
<evidence type="ECO:0000313" key="2">
    <source>
        <dbReference type="EMBL" id="KAJ9543982.1"/>
    </source>
</evidence>